<comment type="caution">
    <text evidence="1">The sequence shown here is derived from an EMBL/GenBank/DDBJ whole genome shotgun (WGS) entry which is preliminary data.</text>
</comment>
<proteinExistence type="predicted"/>
<evidence type="ECO:0000313" key="1">
    <source>
        <dbReference type="EMBL" id="KAG6447211.1"/>
    </source>
</evidence>
<dbReference type="Proteomes" id="UP000791440">
    <property type="component" value="Unassembled WGS sequence"/>
</dbReference>
<reference evidence="1" key="1">
    <citation type="journal article" date="2016" name="Insect Biochem. Mol. Biol.">
        <title>Multifaceted biological insights from a draft genome sequence of the tobacco hornworm moth, Manduca sexta.</title>
        <authorList>
            <person name="Kanost M.R."/>
            <person name="Arrese E.L."/>
            <person name="Cao X."/>
            <person name="Chen Y.R."/>
            <person name="Chellapilla S."/>
            <person name="Goldsmith M.R."/>
            <person name="Grosse-Wilde E."/>
            <person name="Heckel D.G."/>
            <person name="Herndon N."/>
            <person name="Jiang H."/>
            <person name="Papanicolaou A."/>
            <person name="Qu J."/>
            <person name="Soulages J.L."/>
            <person name="Vogel H."/>
            <person name="Walters J."/>
            <person name="Waterhouse R.M."/>
            <person name="Ahn S.J."/>
            <person name="Almeida F.C."/>
            <person name="An C."/>
            <person name="Aqrawi P."/>
            <person name="Bretschneider A."/>
            <person name="Bryant W.B."/>
            <person name="Bucks S."/>
            <person name="Chao H."/>
            <person name="Chevignon G."/>
            <person name="Christen J.M."/>
            <person name="Clarke D.F."/>
            <person name="Dittmer N.T."/>
            <person name="Ferguson L.C.F."/>
            <person name="Garavelou S."/>
            <person name="Gordon K.H.J."/>
            <person name="Gunaratna R.T."/>
            <person name="Han Y."/>
            <person name="Hauser F."/>
            <person name="He Y."/>
            <person name="Heidel-Fischer H."/>
            <person name="Hirsh A."/>
            <person name="Hu Y."/>
            <person name="Jiang H."/>
            <person name="Kalra D."/>
            <person name="Klinner C."/>
            <person name="Konig C."/>
            <person name="Kovar C."/>
            <person name="Kroll A.R."/>
            <person name="Kuwar S.S."/>
            <person name="Lee S.L."/>
            <person name="Lehman R."/>
            <person name="Li K."/>
            <person name="Li Z."/>
            <person name="Liang H."/>
            <person name="Lovelace S."/>
            <person name="Lu Z."/>
            <person name="Mansfield J.H."/>
            <person name="McCulloch K.J."/>
            <person name="Mathew T."/>
            <person name="Morton B."/>
            <person name="Muzny D.M."/>
            <person name="Neunemann D."/>
            <person name="Ongeri F."/>
            <person name="Pauchet Y."/>
            <person name="Pu L.L."/>
            <person name="Pyrousis I."/>
            <person name="Rao X.J."/>
            <person name="Redding A."/>
            <person name="Roesel C."/>
            <person name="Sanchez-Gracia A."/>
            <person name="Schaack S."/>
            <person name="Shukla A."/>
            <person name="Tetreau G."/>
            <person name="Wang Y."/>
            <person name="Xiong G.H."/>
            <person name="Traut W."/>
            <person name="Walsh T.K."/>
            <person name="Worley K.C."/>
            <person name="Wu D."/>
            <person name="Wu W."/>
            <person name="Wu Y.Q."/>
            <person name="Zhang X."/>
            <person name="Zou Z."/>
            <person name="Zucker H."/>
            <person name="Briscoe A.D."/>
            <person name="Burmester T."/>
            <person name="Clem R.J."/>
            <person name="Feyereisen R."/>
            <person name="Grimmelikhuijzen C.J.P."/>
            <person name="Hamodrakas S.J."/>
            <person name="Hansson B.S."/>
            <person name="Huguet E."/>
            <person name="Jermiin L.S."/>
            <person name="Lan Q."/>
            <person name="Lehman H.K."/>
            <person name="Lorenzen M."/>
            <person name="Merzendorfer H."/>
            <person name="Michalopoulos I."/>
            <person name="Morton D.B."/>
            <person name="Muthukrishnan S."/>
            <person name="Oakeshott J.G."/>
            <person name="Palmer W."/>
            <person name="Park Y."/>
            <person name="Passarelli A.L."/>
            <person name="Rozas J."/>
            <person name="Schwartz L.M."/>
            <person name="Smith W."/>
            <person name="Southgate A."/>
            <person name="Vilcinskas A."/>
            <person name="Vogt R."/>
            <person name="Wang P."/>
            <person name="Werren J."/>
            <person name="Yu X.Q."/>
            <person name="Zhou J.J."/>
            <person name="Brown S.J."/>
            <person name="Scherer S.E."/>
            <person name="Richards S."/>
            <person name="Blissard G.W."/>
        </authorList>
    </citation>
    <scope>NUCLEOTIDE SEQUENCE</scope>
</reference>
<protein>
    <submittedName>
        <fullName evidence="1">Uncharacterized protein</fullName>
    </submittedName>
</protein>
<name>A0A921YWF2_MANSE</name>
<organism evidence="1 2">
    <name type="scientific">Manduca sexta</name>
    <name type="common">Tobacco hawkmoth</name>
    <name type="synonym">Tobacco hornworm</name>
    <dbReference type="NCBI Taxonomy" id="7130"/>
    <lineage>
        <taxon>Eukaryota</taxon>
        <taxon>Metazoa</taxon>
        <taxon>Ecdysozoa</taxon>
        <taxon>Arthropoda</taxon>
        <taxon>Hexapoda</taxon>
        <taxon>Insecta</taxon>
        <taxon>Pterygota</taxon>
        <taxon>Neoptera</taxon>
        <taxon>Endopterygota</taxon>
        <taxon>Lepidoptera</taxon>
        <taxon>Glossata</taxon>
        <taxon>Ditrysia</taxon>
        <taxon>Bombycoidea</taxon>
        <taxon>Sphingidae</taxon>
        <taxon>Sphinginae</taxon>
        <taxon>Sphingini</taxon>
        <taxon>Manduca</taxon>
    </lineage>
</organism>
<reference evidence="1" key="2">
    <citation type="submission" date="2020-12" db="EMBL/GenBank/DDBJ databases">
        <authorList>
            <person name="Kanost M."/>
        </authorList>
    </citation>
    <scope>NUCLEOTIDE SEQUENCE</scope>
</reference>
<dbReference type="EMBL" id="JH668342">
    <property type="protein sequence ID" value="KAG6447211.1"/>
    <property type="molecule type" value="Genomic_DNA"/>
</dbReference>
<keyword evidence="2" id="KW-1185">Reference proteome</keyword>
<accession>A0A921YWF2</accession>
<dbReference type="AlphaFoldDB" id="A0A921YWF2"/>
<evidence type="ECO:0000313" key="2">
    <source>
        <dbReference type="Proteomes" id="UP000791440"/>
    </source>
</evidence>
<gene>
    <name evidence="1" type="ORF">O3G_MSEX004879</name>
</gene>
<sequence length="361" mass="41986">MYKMFQTWFRTLPVDAGRSANKSKSIIKIVTSKDLTSTHQVNIQLSQSPIPTYNYPYQEDFTSTVKFLNEETPNKKSKVGNLIKLLKKVLTKYIDVLKDEKTDSDGNITIEDTQEVKKEFIKRENTITEKKEEIVLKENDNETIQEVRTENIIEIIYDIDNNTIETQKELAHKLNNVPEERIKTSVISVTDFFEDDPINYMRNFRPKPDFYQSQQDSYVLERPEPKIMETFDSQVEKVVKIGKRERNRNVPMKNKRNHLKKAPFSIPCVKASDILDESLHVTKDPYFKNKPRIDMNSIVQDIQSTIENPVSNYISICSEPDHTVAMLFKPKTISLMQAYGNLLKKITVTVLVPFHVSKLML</sequence>